<dbReference type="HOGENOM" id="CLU_046582_2_0_6"/>
<dbReference type="OrthoDB" id="9790889at2"/>
<comment type="similarity">
    <text evidence="2">Belongs to the DODA-type extradiol aromatic ring-opening dioxygenase family.</text>
</comment>
<evidence type="ECO:0000259" key="6">
    <source>
        <dbReference type="Pfam" id="PF02900"/>
    </source>
</evidence>
<keyword evidence="3" id="KW-0479">Metal-binding</keyword>
<dbReference type="GO" id="GO:0008198">
    <property type="term" value="F:ferrous iron binding"/>
    <property type="evidence" value="ECO:0007669"/>
    <property type="project" value="InterPro"/>
</dbReference>
<gene>
    <name evidence="7" type="primary">ygiD</name>
    <name evidence="8" type="ORF">LY16_00611</name>
    <name evidence="7" type="ORF">XDD1_3404</name>
</gene>
<dbReference type="Pfam" id="PF02900">
    <property type="entry name" value="LigB"/>
    <property type="match status" value="1"/>
</dbReference>
<dbReference type="SUPFAM" id="SSF53213">
    <property type="entry name" value="LigB-like"/>
    <property type="match status" value="1"/>
</dbReference>
<keyword evidence="8" id="KW-0223">Dioxygenase</keyword>
<dbReference type="Gene3D" id="3.40.830.10">
    <property type="entry name" value="LigB-like"/>
    <property type="match status" value="1"/>
</dbReference>
<accession>A0A068QWC4</accession>
<dbReference type="Proteomes" id="UP000032721">
    <property type="component" value="Chromosome"/>
</dbReference>
<dbReference type="InterPro" id="IPR004183">
    <property type="entry name" value="Xdiol_dOase_suB"/>
</dbReference>
<evidence type="ECO:0000256" key="1">
    <source>
        <dbReference type="ARBA" id="ARBA00001947"/>
    </source>
</evidence>
<dbReference type="InterPro" id="IPR014436">
    <property type="entry name" value="Extradiol_dOase_DODA"/>
</dbReference>
<dbReference type="EMBL" id="FO704550">
    <property type="protein sequence ID" value="CDG19094.1"/>
    <property type="molecule type" value="Genomic_DNA"/>
</dbReference>
<name>A0A068QWC4_9GAMM</name>
<dbReference type="PANTHER" id="PTHR30096">
    <property type="entry name" value="4,5-DOPA DIOXYGENASE EXTRADIOL-LIKE PROTEIN"/>
    <property type="match status" value="1"/>
</dbReference>
<reference evidence="7 9" key="1">
    <citation type="submission" date="2013-07" db="EMBL/GenBank/DDBJ databases">
        <authorList>
            <person name="Genoscope - CEA"/>
        </authorList>
    </citation>
    <scope>NUCLEOTIDE SEQUENCE [LARGE SCALE GENOMIC DNA]</scope>
    <source>
        <strain evidence="7">FRM16</strain>
        <strain evidence="9">FRM16 / DSM 17909</strain>
    </source>
</reference>
<evidence type="ECO:0000256" key="5">
    <source>
        <dbReference type="ARBA" id="ARBA00023002"/>
    </source>
</evidence>
<evidence type="ECO:0000256" key="4">
    <source>
        <dbReference type="ARBA" id="ARBA00022833"/>
    </source>
</evidence>
<dbReference type="STRING" id="351671.XDD1_3404"/>
<dbReference type="EC" id="1.13.-.-" evidence="7"/>
<protein>
    <submittedName>
        <fullName evidence="8">4,5-DOPA dioxygenase extradiol</fullName>
    </submittedName>
    <submittedName>
        <fullName evidence="7">Putative enzyme</fullName>
        <ecNumber evidence="7">1.13.-.-</ecNumber>
    </submittedName>
</protein>
<evidence type="ECO:0000256" key="3">
    <source>
        <dbReference type="ARBA" id="ARBA00022723"/>
    </source>
</evidence>
<dbReference type="PANTHER" id="PTHR30096:SF0">
    <property type="entry name" value="4,5-DOPA DIOXYGENASE EXTRADIOL-LIKE PROTEIN"/>
    <property type="match status" value="1"/>
</dbReference>
<dbReference type="Proteomes" id="UP000324170">
    <property type="component" value="Unassembled WGS sequence"/>
</dbReference>
<evidence type="ECO:0000313" key="10">
    <source>
        <dbReference type="Proteomes" id="UP000324170"/>
    </source>
</evidence>
<dbReference type="EMBL" id="VNHN01000006">
    <property type="protein sequence ID" value="TYP14569.1"/>
    <property type="molecule type" value="Genomic_DNA"/>
</dbReference>
<comment type="cofactor">
    <cofactor evidence="1">
        <name>Zn(2+)</name>
        <dbReference type="ChEBI" id="CHEBI:29105"/>
    </cofactor>
</comment>
<sequence>MSLLRMPALFIGHGSPMNAIEDNDYSRAWFELGKKLPRPKAILVISAHWYTKGTAVTAMAQPRTIHDFGRFPQELHEKQYPAKGFPGLAVLVQDILEPAIAVETDFEQWGLDHGSWGILAKMYPDADIPVVQLSMDRNQPAAFHYEIGKKLALLRDEGVLIIGSGNIVHNLSAEKLGAEPFPWACSFEQFVRESLTSRENPHPLFKALDREDGQLSNPTPEHFLPLLYVIGTWNKEEPISTPVEGIEDGSLSMLSIQVG</sequence>
<keyword evidence="5 7" id="KW-0560">Oxidoreductase</keyword>
<dbReference type="PIRSF" id="PIRSF006157">
    <property type="entry name" value="Doxgns_DODA"/>
    <property type="match status" value="1"/>
</dbReference>
<dbReference type="KEGG" id="xdo:XDD1_3404"/>
<reference evidence="8 10" key="2">
    <citation type="submission" date="2019-07" db="EMBL/GenBank/DDBJ databases">
        <title>Genomic Encyclopedia of Type Strains, Phase I: the one thousand microbial genomes (KMG-I) project.</title>
        <authorList>
            <person name="Kyrpides N."/>
        </authorList>
    </citation>
    <scope>NUCLEOTIDE SEQUENCE [LARGE SCALE GENOMIC DNA]</scope>
    <source>
        <strain evidence="8 10">DSM 17909</strain>
    </source>
</reference>
<evidence type="ECO:0000256" key="2">
    <source>
        <dbReference type="ARBA" id="ARBA00007581"/>
    </source>
</evidence>
<feature type="domain" description="Extradiol ring-cleavage dioxygenase class III enzyme subunit B" evidence="6">
    <location>
        <begin position="30"/>
        <end position="235"/>
    </location>
</feature>
<keyword evidence="4" id="KW-0862">Zinc</keyword>
<keyword evidence="10" id="KW-1185">Reference proteome</keyword>
<dbReference type="RefSeq" id="WP_045972642.1">
    <property type="nucleotide sequence ID" value="NZ_CAWMED010000001.1"/>
</dbReference>
<dbReference type="AlphaFoldDB" id="A0A068QWC4"/>
<evidence type="ECO:0000313" key="7">
    <source>
        <dbReference type="EMBL" id="CDG19094.1"/>
    </source>
</evidence>
<evidence type="ECO:0000313" key="8">
    <source>
        <dbReference type="EMBL" id="TYP14569.1"/>
    </source>
</evidence>
<dbReference type="NCBIfam" id="NF007914">
    <property type="entry name" value="PRK10628.1"/>
    <property type="match status" value="1"/>
</dbReference>
<organism evidence="7 9">
    <name type="scientific">Xenorhabdus doucetiae</name>
    <dbReference type="NCBI Taxonomy" id="351671"/>
    <lineage>
        <taxon>Bacteria</taxon>
        <taxon>Pseudomonadati</taxon>
        <taxon>Pseudomonadota</taxon>
        <taxon>Gammaproteobacteria</taxon>
        <taxon>Enterobacterales</taxon>
        <taxon>Morganellaceae</taxon>
        <taxon>Xenorhabdus</taxon>
    </lineage>
</organism>
<proteinExistence type="inferred from homology"/>
<dbReference type="CDD" id="cd07363">
    <property type="entry name" value="45_DOPA_Dioxygenase"/>
    <property type="match status" value="1"/>
</dbReference>
<dbReference type="GO" id="GO:0016702">
    <property type="term" value="F:oxidoreductase activity, acting on single donors with incorporation of molecular oxygen, incorporation of two atoms of oxygen"/>
    <property type="evidence" value="ECO:0007669"/>
    <property type="project" value="UniProtKB-ARBA"/>
</dbReference>
<evidence type="ECO:0000313" key="9">
    <source>
        <dbReference type="Proteomes" id="UP000032721"/>
    </source>
</evidence>
<dbReference type="GO" id="GO:0008270">
    <property type="term" value="F:zinc ion binding"/>
    <property type="evidence" value="ECO:0007669"/>
    <property type="project" value="InterPro"/>
</dbReference>